<gene>
    <name evidence="1" type="ORF">WA026_015150</name>
</gene>
<dbReference type="Proteomes" id="UP001431783">
    <property type="component" value="Unassembled WGS sequence"/>
</dbReference>
<reference evidence="1 2" key="1">
    <citation type="submission" date="2023-03" db="EMBL/GenBank/DDBJ databases">
        <title>Genome insight into feeding habits of ladybird beetles.</title>
        <authorList>
            <person name="Li H.-S."/>
            <person name="Huang Y.-H."/>
            <person name="Pang H."/>
        </authorList>
    </citation>
    <scope>NUCLEOTIDE SEQUENCE [LARGE SCALE GENOMIC DNA]</scope>
    <source>
        <strain evidence="1">SYSU_2023b</strain>
        <tissue evidence="1">Whole body</tissue>
    </source>
</reference>
<sequence>MYLKSQNIVDSFINSHGSIKINNQRIHARKLITPTTRLVLSNVCPTIPHTILKNEIEKIGLEILSPMTFLKISSTLPQFSHIYSFRRQIFINTPETQIPESTYTYNTTYRIYLSLYSMVCYNCKQHTAVNFKTLPNSQTTSSTASGQQITNN</sequence>
<keyword evidence="2" id="KW-1185">Reference proteome</keyword>
<dbReference type="EMBL" id="JARQZJ010000008">
    <property type="protein sequence ID" value="KAK9871901.1"/>
    <property type="molecule type" value="Genomic_DNA"/>
</dbReference>
<accession>A0AAW1TKU2</accession>
<comment type="caution">
    <text evidence="1">The sequence shown here is derived from an EMBL/GenBank/DDBJ whole genome shotgun (WGS) entry which is preliminary data.</text>
</comment>
<proteinExistence type="predicted"/>
<protein>
    <submittedName>
        <fullName evidence="1">Uncharacterized protein</fullName>
    </submittedName>
</protein>
<evidence type="ECO:0000313" key="1">
    <source>
        <dbReference type="EMBL" id="KAK9871901.1"/>
    </source>
</evidence>
<organism evidence="1 2">
    <name type="scientific">Henosepilachna vigintioctopunctata</name>
    <dbReference type="NCBI Taxonomy" id="420089"/>
    <lineage>
        <taxon>Eukaryota</taxon>
        <taxon>Metazoa</taxon>
        <taxon>Ecdysozoa</taxon>
        <taxon>Arthropoda</taxon>
        <taxon>Hexapoda</taxon>
        <taxon>Insecta</taxon>
        <taxon>Pterygota</taxon>
        <taxon>Neoptera</taxon>
        <taxon>Endopterygota</taxon>
        <taxon>Coleoptera</taxon>
        <taxon>Polyphaga</taxon>
        <taxon>Cucujiformia</taxon>
        <taxon>Coccinelloidea</taxon>
        <taxon>Coccinellidae</taxon>
        <taxon>Epilachninae</taxon>
        <taxon>Epilachnini</taxon>
        <taxon>Henosepilachna</taxon>
    </lineage>
</organism>
<evidence type="ECO:0000313" key="2">
    <source>
        <dbReference type="Proteomes" id="UP001431783"/>
    </source>
</evidence>
<name>A0AAW1TKU2_9CUCU</name>
<dbReference type="AlphaFoldDB" id="A0AAW1TKU2"/>